<accession>A0AAV9CT36</accession>
<dbReference type="GO" id="GO:0005739">
    <property type="term" value="C:mitochondrion"/>
    <property type="evidence" value="ECO:0007669"/>
    <property type="project" value="TreeGrafter"/>
</dbReference>
<evidence type="ECO:0000256" key="9">
    <source>
        <dbReference type="ARBA" id="ARBA00055191"/>
    </source>
</evidence>
<dbReference type="SUPFAM" id="SSF52540">
    <property type="entry name" value="P-loop containing nucleoside triphosphate hydrolases"/>
    <property type="match status" value="1"/>
</dbReference>
<dbReference type="GO" id="GO:0006400">
    <property type="term" value="P:tRNA modification"/>
    <property type="evidence" value="ECO:0007669"/>
    <property type="project" value="TreeGrafter"/>
</dbReference>
<comment type="catalytic activity">
    <reaction evidence="8">
        <text>dimethylallyl diphosphate + ADP = N(6)-(dimethylallyl)adenosine 5'-diphosphate + diphosphate</text>
        <dbReference type="Rhea" id="RHEA:36327"/>
        <dbReference type="ChEBI" id="CHEBI:33019"/>
        <dbReference type="ChEBI" id="CHEBI:57623"/>
        <dbReference type="ChEBI" id="CHEBI:73533"/>
        <dbReference type="ChEBI" id="CHEBI:456216"/>
        <dbReference type="EC" id="2.5.1.112"/>
    </reaction>
</comment>
<keyword evidence="6" id="KW-0809">Transit peptide</keyword>
<evidence type="ECO:0000256" key="4">
    <source>
        <dbReference type="ARBA" id="ARBA00022741"/>
    </source>
</evidence>
<comment type="function">
    <text evidence="9">Involved in cytokinin biosynthesis. Catalyzes the transfer of an isopentenyl group from dimethylallyl diphosphate (DMAPP) to ATP and ADP.</text>
</comment>
<evidence type="ECO:0000256" key="10">
    <source>
        <dbReference type="ARBA" id="ARBA00066838"/>
    </source>
</evidence>
<comment type="caution">
    <text evidence="11">The sequence shown here is derived from an EMBL/GenBank/DDBJ whole genome shotgun (WGS) entry which is preliminary data.</text>
</comment>
<keyword evidence="2" id="KW-0808">Transferase</keyword>
<protein>
    <recommendedName>
        <fullName evidence="10">adenylate dimethylallyltransferase (ADP/ATP-dependent)</fullName>
        <ecNumber evidence="10">2.5.1.112</ecNumber>
    </recommendedName>
</protein>
<dbReference type="AlphaFoldDB" id="A0AAV9CT36"/>
<sequence>MDSFMAKDKMVIVMGATGSGKSRLSIDLALHFNGEIINSDKIQVYKGLDVLTNKVTPAEMRGVPHHLLSIVEPSEDFTASDFCVHAKEAIALITSRGRLPIIAGGSNSFIEALVDCEEFRARYECCFLWVYVSTPVLHAFVGERVDQMVEAGLVEEVRSMFEPDADYSKGIRRAIGAPEMDEYLRYSVTGEIGEEQKKEAMLHAAIEETKENTKKLTFSQLEKIDRLRRLPGWNVHRIDATEAFGNRGQPNFRASWEELVVCNATEIVRKFLLGSGGDDDAVVVVPAVNTVVEPPQIAGAAVAAAASV</sequence>
<dbReference type="GO" id="GO:0005524">
    <property type="term" value="F:ATP binding"/>
    <property type="evidence" value="ECO:0007669"/>
    <property type="project" value="UniProtKB-KW"/>
</dbReference>
<evidence type="ECO:0000256" key="6">
    <source>
        <dbReference type="ARBA" id="ARBA00022946"/>
    </source>
</evidence>
<evidence type="ECO:0000256" key="2">
    <source>
        <dbReference type="ARBA" id="ARBA00022679"/>
    </source>
</evidence>
<dbReference type="EC" id="2.5.1.112" evidence="10"/>
<keyword evidence="4" id="KW-0547">Nucleotide-binding</keyword>
<keyword evidence="5" id="KW-0067">ATP-binding</keyword>
<organism evidence="11 12">
    <name type="scientific">Acorus calamus</name>
    <name type="common">Sweet flag</name>
    <dbReference type="NCBI Taxonomy" id="4465"/>
    <lineage>
        <taxon>Eukaryota</taxon>
        <taxon>Viridiplantae</taxon>
        <taxon>Streptophyta</taxon>
        <taxon>Embryophyta</taxon>
        <taxon>Tracheophyta</taxon>
        <taxon>Spermatophyta</taxon>
        <taxon>Magnoliopsida</taxon>
        <taxon>Liliopsida</taxon>
        <taxon>Acoraceae</taxon>
        <taxon>Acorus</taxon>
    </lineage>
</organism>
<reference evidence="11" key="2">
    <citation type="submission" date="2023-06" db="EMBL/GenBank/DDBJ databases">
        <authorList>
            <person name="Ma L."/>
            <person name="Liu K.-W."/>
            <person name="Li Z."/>
            <person name="Hsiao Y.-Y."/>
            <person name="Qi Y."/>
            <person name="Fu T."/>
            <person name="Tang G."/>
            <person name="Zhang D."/>
            <person name="Sun W.-H."/>
            <person name="Liu D.-K."/>
            <person name="Li Y."/>
            <person name="Chen G.-Z."/>
            <person name="Liu X.-D."/>
            <person name="Liao X.-Y."/>
            <person name="Jiang Y.-T."/>
            <person name="Yu X."/>
            <person name="Hao Y."/>
            <person name="Huang J."/>
            <person name="Zhao X.-W."/>
            <person name="Ke S."/>
            <person name="Chen Y.-Y."/>
            <person name="Wu W.-L."/>
            <person name="Hsu J.-L."/>
            <person name="Lin Y.-F."/>
            <person name="Huang M.-D."/>
            <person name="Li C.-Y."/>
            <person name="Huang L."/>
            <person name="Wang Z.-W."/>
            <person name="Zhao X."/>
            <person name="Zhong W.-Y."/>
            <person name="Peng D.-H."/>
            <person name="Ahmad S."/>
            <person name="Lan S."/>
            <person name="Zhang J.-S."/>
            <person name="Tsai W.-C."/>
            <person name="Van De Peer Y."/>
            <person name="Liu Z.-J."/>
        </authorList>
    </citation>
    <scope>NUCLEOTIDE SEQUENCE</scope>
    <source>
        <strain evidence="11">CP</strain>
        <tissue evidence="11">Leaves</tissue>
    </source>
</reference>
<evidence type="ECO:0000313" key="11">
    <source>
        <dbReference type="EMBL" id="KAK1292341.1"/>
    </source>
</evidence>
<dbReference type="Gene3D" id="3.40.50.300">
    <property type="entry name" value="P-loop containing nucleotide triphosphate hydrolases"/>
    <property type="match status" value="1"/>
</dbReference>
<dbReference type="Proteomes" id="UP001180020">
    <property type="component" value="Unassembled WGS sequence"/>
</dbReference>
<evidence type="ECO:0000256" key="5">
    <source>
        <dbReference type="ARBA" id="ARBA00022840"/>
    </source>
</evidence>
<evidence type="ECO:0000256" key="3">
    <source>
        <dbReference type="ARBA" id="ARBA00022712"/>
    </source>
</evidence>
<dbReference type="GO" id="GO:0052381">
    <property type="term" value="F:tRNA dimethylallyltransferase activity"/>
    <property type="evidence" value="ECO:0007669"/>
    <property type="project" value="TreeGrafter"/>
</dbReference>
<dbReference type="GO" id="GO:0052622">
    <property type="term" value="F:ATP/ADP dimethylallyltransferase activity"/>
    <property type="evidence" value="ECO:0007669"/>
    <property type="project" value="UniProtKB-EC"/>
</dbReference>
<keyword evidence="12" id="KW-1185">Reference proteome</keyword>
<evidence type="ECO:0000313" key="12">
    <source>
        <dbReference type="Proteomes" id="UP001180020"/>
    </source>
</evidence>
<evidence type="ECO:0000256" key="1">
    <source>
        <dbReference type="ARBA" id="ARBA00005842"/>
    </source>
</evidence>
<dbReference type="PANTHER" id="PTHR11088:SF74">
    <property type="entry name" value="ADENYLATE ISOPENTENYLTRANSFERASE 5, CHLOROPLASTIC"/>
    <property type="match status" value="1"/>
</dbReference>
<comment type="catalytic activity">
    <reaction evidence="7">
        <text>dimethylallyl diphosphate + ATP = N(6)-(dimethylallyl)adenosine 5'-triphosphate + diphosphate</text>
        <dbReference type="Rhea" id="RHEA:36331"/>
        <dbReference type="ChEBI" id="CHEBI:30616"/>
        <dbReference type="ChEBI" id="CHEBI:33019"/>
        <dbReference type="ChEBI" id="CHEBI:57623"/>
        <dbReference type="ChEBI" id="CHEBI:73532"/>
        <dbReference type="EC" id="2.5.1.112"/>
    </reaction>
</comment>
<evidence type="ECO:0000256" key="8">
    <source>
        <dbReference type="ARBA" id="ARBA00052386"/>
    </source>
</evidence>
<dbReference type="GO" id="GO:0009824">
    <property type="term" value="F:AMP dimethylallyltransferase activity"/>
    <property type="evidence" value="ECO:0007669"/>
    <property type="project" value="UniProtKB-ARBA"/>
</dbReference>
<dbReference type="InterPro" id="IPR039657">
    <property type="entry name" value="Dimethylallyltransferase"/>
</dbReference>
<dbReference type="PANTHER" id="PTHR11088">
    <property type="entry name" value="TRNA DIMETHYLALLYLTRANSFERASE"/>
    <property type="match status" value="1"/>
</dbReference>
<dbReference type="EMBL" id="JAUJYO010000017">
    <property type="protein sequence ID" value="KAK1292341.1"/>
    <property type="molecule type" value="Genomic_DNA"/>
</dbReference>
<dbReference type="Pfam" id="PF01715">
    <property type="entry name" value="IPPT"/>
    <property type="match status" value="2"/>
</dbReference>
<reference evidence="11" key="1">
    <citation type="journal article" date="2023" name="Nat. Commun.">
        <title>Diploid and tetraploid genomes of Acorus and the evolution of monocots.</title>
        <authorList>
            <person name="Ma L."/>
            <person name="Liu K.W."/>
            <person name="Li Z."/>
            <person name="Hsiao Y.Y."/>
            <person name="Qi Y."/>
            <person name="Fu T."/>
            <person name="Tang G.D."/>
            <person name="Zhang D."/>
            <person name="Sun W.H."/>
            <person name="Liu D.K."/>
            <person name="Li Y."/>
            <person name="Chen G.Z."/>
            <person name="Liu X.D."/>
            <person name="Liao X.Y."/>
            <person name="Jiang Y.T."/>
            <person name="Yu X."/>
            <person name="Hao Y."/>
            <person name="Huang J."/>
            <person name="Zhao X.W."/>
            <person name="Ke S."/>
            <person name="Chen Y.Y."/>
            <person name="Wu W.L."/>
            <person name="Hsu J.L."/>
            <person name="Lin Y.F."/>
            <person name="Huang M.D."/>
            <person name="Li C.Y."/>
            <person name="Huang L."/>
            <person name="Wang Z.W."/>
            <person name="Zhao X."/>
            <person name="Zhong W.Y."/>
            <person name="Peng D.H."/>
            <person name="Ahmad S."/>
            <person name="Lan S."/>
            <person name="Zhang J.S."/>
            <person name="Tsai W.C."/>
            <person name="Van de Peer Y."/>
            <person name="Liu Z.J."/>
        </authorList>
    </citation>
    <scope>NUCLEOTIDE SEQUENCE</scope>
    <source>
        <strain evidence="11">CP</strain>
    </source>
</reference>
<dbReference type="Gene3D" id="1.10.287.890">
    <property type="entry name" value="Crystal structure of tRNA isopentenylpyrophosphate transferase (bh2366) domain"/>
    <property type="match status" value="1"/>
</dbReference>
<dbReference type="InterPro" id="IPR027417">
    <property type="entry name" value="P-loop_NTPase"/>
</dbReference>
<dbReference type="FunFam" id="1.10.287.890:FF:000002">
    <property type="entry name" value="Adenylate isopentenyltransferase 5, chloroplastic"/>
    <property type="match status" value="1"/>
</dbReference>
<comment type="similarity">
    <text evidence="1">Belongs to the IPP transferase family.</text>
</comment>
<evidence type="ECO:0000256" key="7">
    <source>
        <dbReference type="ARBA" id="ARBA00051744"/>
    </source>
</evidence>
<keyword evidence="3" id="KW-0203">Cytokinin biosynthesis</keyword>
<proteinExistence type="inferred from homology"/>
<gene>
    <name evidence="11" type="ORF">QJS10_CPB17g01926</name>
</gene>
<dbReference type="GO" id="GO:0009691">
    <property type="term" value="P:cytokinin biosynthetic process"/>
    <property type="evidence" value="ECO:0007669"/>
    <property type="project" value="UniProtKB-KW"/>
</dbReference>
<name>A0AAV9CT36_ACOCL</name>